<proteinExistence type="predicted"/>
<keyword evidence="5" id="KW-0472">Membrane</keyword>
<evidence type="ECO:0000313" key="7">
    <source>
        <dbReference type="EMBL" id="PWI32978.1"/>
    </source>
</evidence>
<evidence type="ECO:0000256" key="4">
    <source>
        <dbReference type="ARBA" id="ARBA00022840"/>
    </source>
</evidence>
<gene>
    <name evidence="7" type="ORF">DI392_11725</name>
</gene>
<protein>
    <submittedName>
        <fullName evidence="7">Serine/threonine protein kinase</fullName>
    </submittedName>
</protein>
<dbReference type="RefSeq" id="WP_109320097.1">
    <property type="nucleotide sequence ID" value="NZ_QFWT01000006.1"/>
</dbReference>
<dbReference type="InterPro" id="IPR008271">
    <property type="entry name" value="Ser/Thr_kinase_AS"/>
</dbReference>
<dbReference type="PANTHER" id="PTHR43289">
    <property type="entry name" value="MITOGEN-ACTIVATED PROTEIN KINASE KINASE KINASE 20-RELATED"/>
    <property type="match status" value="1"/>
</dbReference>
<evidence type="ECO:0000313" key="8">
    <source>
        <dbReference type="Proteomes" id="UP000245362"/>
    </source>
</evidence>
<reference evidence="7 8" key="1">
    <citation type="submission" date="2018-05" db="EMBL/GenBank/DDBJ databases">
        <title>Vibrio limimaris sp. nov., isolated from marine sediment.</title>
        <authorList>
            <person name="Li C.-M."/>
        </authorList>
    </citation>
    <scope>NUCLEOTIDE SEQUENCE [LARGE SCALE GENOMIC DNA]</scope>
    <source>
        <strain evidence="7 8">E4404</strain>
    </source>
</reference>
<organism evidence="7 8">
    <name type="scientific">Vibrio albus</name>
    <dbReference type="NCBI Taxonomy" id="2200953"/>
    <lineage>
        <taxon>Bacteria</taxon>
        <taxon>Pseudomonadati</taxon>
        <taxon>Pseudomonadota</taxon>
        <taxon>Gammaproteobacteria</taxon>
        <taxon>Vibrionales</taxon>
        <taxon>Vibrionaceae</taxon>
        <taxon>Vibrio</taxon>
    </lineage>
</organism>
<dbReference type="PROSITE" id="PS50011">
    <property type="entry name" value="PROTEIN_KINASE_DOM"/>
    <property type="match status" value="1"/>
</dbReference>
<evidence type="ECO:0000256" key="5">
    <source>
        <dbReference type="SAM" id="Phobius"/>
    </source>
</evidence>
<feature type="domain" description="Protein kinase" evidence="6">
    <location>
        <begin position="84"/>
        <end position="357"/>
    </location>
</feature>
<keyword evidence="8" id="KW-1185">Reference proteome</keyword>
<dbReference type="Gene3D" id="3.30.200.20">
    <property type="entry name" value="Phosphorylase Kinase, domain 1"/>
    <property type="match status" value="1"/>
</dbReference>
<keyword evidence="4" id="KW-0067">ATP-binding</keyword>
<keyword evidence="7" id="KW-0723">Serine/threonine-protein kinase</keyword>
<evidence type="ECO:0000256" key="2">
    <source>
        <dbReference type="ARBA" id="ARBA00022741"/>
    </source>
</evidence>
<keyword evidence="2" id="KW-0547">Nucleotide-binding</keyword>
<name>A0A2U3B860_9VIBR</name>
<dbReference type="PANTHER" id="PTHR43289:SF34">
    <property type="entry name" value="SERINE_THREONINE-PROTEIN KINASE YBDM-RELATED"/>
    <property type="match status" value="1"/>
</dbReference>
<keyword evidence="1" id="KW-0808">Transferase</keyword>
<dbReference type="GO" id="GO:0005524">
    <property type="term" value="F:ATP binding"/>
    <property type="evidence" value="ECO:0007669"/>
    <property type="project" value="UniProtKB-KW"/>
</dbReference>
<keyword evidence="5" id="KW-1133">Transmembrane helix</keyword>
<comment type="caution">
    <text evidence="7">The sequence shown here is derived from an EMBL/GenBank/DDBJ whole genome shotgun (WGS) entry which is preliminary data.</text>
</comment>
<dbReference type="CDD" id="cd14014">
    <property type="entry name" value="STKc_PknB_like"/>
    <property type="match status" value="1"/>
</dbReference>
<dbReference type="Proteomes" id="UP000245362">
    <property type="component" value="Unassembled WGS sequence"/>
</dbReference>
<dbReference type="SUPFAM" id="SSF56112">
    <property type="entry name" value="Protein kinase-like (PK-like)"/>
    <property type="match status" value="1"/>
</dbReference>
<accession>A0A2U3B860</accession>
<dbReference type="Pfam" id="PF00069">
    <property type="entry name" value="Pkinase"/>
    <property type="match status" value="1"/>
</dbReference>
<keyword evidence="5" id="KW-0812">Transmembrane</keyword>
<dbReference type="AlphaFoldDB" id="A0A2U3B860"/>
<dbReference type="InterPro" id="IPR000719">
    <property type="entry name" value="Prot_kinase_dom"/>
</dbReference>
<evidence type="ECO:0000259" key="6">
    <source>
        <dbReference type="PROSITE" id="PS50011"/>
    </source>
</evidence>
<dbReference type="OrthoDB" id="9801841at2"/>
<dbReference type="EMBL" id="QFWT01000006">
    <property type="protein sequence ID" value="PWI32978.1"/>
    <property type="molecule type" value="Genomic_DNA"/>
</dbReference>
<feature type="transmembrane region" description="Helical" evidence="5">
    <location>
        <begin position="342"/>
        <end position="362"/>
    </location>
</feature>
<dbReference type="GO" id="GO:0004674">
    <property type="term" value="F:protein serine/threonine kinase activity"/>
    <property type="evidence" value="ECO:0007669"/>
    <property type="project" value="UniProtKB-KW"/>
</dbReference>
<dbReference type="InterPro" id="IPR011009">
    <property type="entry name" value="Kinase-like_dom_sf"/>
</dbReference>
<dbReference type="Gene3D" id="1.10.510.10">
    <property type="entry name" value="Transferase(Phosphotransferase) domain 1"/>
    <property type="match status" value="1"/>
</dbReference>
<dbReference type="SMART" id="SM00220">
    <property type="entry name" value="S_TKc"/>
    <property type="match status" value="1"/>
</dbReference>
<evidence type="ECO:0000256" key="3">
    <source>
        <dbReference type="ARBA" id="ARBA00022777"/>
    </source>
</evidence>
<dbReference type="PROSITE" id="PS00108">
    <property type="entry name" value="PROTEIN_KINASE_ST"/>
    <property type="match status" value="1"/>
</dbReference>
<sequence>MASSSSASDSFTQIYYELLDLSADKQQALLTKIKSDNPDLYFSLSDHLKSDDSFNFSNLIGFHAEQLMKYSDVTDLSGKIIDKYQITTELGRGGVGVVYEAERADKTFQQKLAIKFIRPSLTEIVGTDFLYLEAQLLAKLNHPFIAKVFDGGRHHELIFITMEKIEGHTLADQEKTSNLTLKEKIELFIKICEAIEHAHRNGVLHADIKPENIIIDEKGNPKVLDFNITQRIKSIPMNLDTGLLAFSKEFASPEQVAGQYLDNSSDVYSLGKLLNYLLPDFRADKDIFRVINKACSINPEHRYSSVQMMIDDVHNILTFRPISMRKNESFYVLKRFAQRKPFHTIAIFSLVLAISLFSGLLVQKNHQLSKEKAIAENMMFEMTQLLYHSKGDVDKEMSVQAMLELTRRRILSSPDLPGDMKQKILLAMMTPIPDRNQ</sequence>
<keyword evidence="3 7" id="KW-0418">Kinase</keyword>
<evidence type="ECO:0000256" key="1">
    <source>
        <dbReference type="ARBA" id="ARBA00022679"/>
    </source>
</evidence>